<protein>
    <submittedName>
        <fullName evidence="2">Tol-pal system YbgF family protein</fullName>
    </submittedName>
</protein>
<reference evidence="3" key="1">
    <citation type="journal article" date="2019" name="Int. J. Syst. Evol. Microbiol.">
        <title>The Global Catalogue of Microorganisms (GCM) 10K type strain sequencing project: providing services to taxonomists for standard genome sequencing and annotation.</title>
        <authorList>
            <consortium name="The Broad Institute Genomics Platform"/>
            <consortium name="The Broad Institute Genome Sequencing Center for Infectious Disease"/>
            <person name="Wu L."/>
            <person name="Ma J."/>
        </authorList>
    </citation>
    <scope>NUCLEOTIDE SEQUENCE [LARGE SCALE GENOMIC DNA]</scope>
    <source>
        <strain evidence="3">KCTC 42808</strain>
    </source>
</reference>
<name>A0ABW5K4S8_9FLAO</name>
<proteinExistence type="predicted"/>
<gene>
    <name evidence="2" type="ORF">ACFSSB_14900</name>
</gene>
<dbReference type="InterPro" id="IPR011990">
    <property type="entry name" value="TPR-like_helical_dom_sf"/>
</dbReference>
<keyword evidence="3" id="KW-1185">Reference proteome</keyword>
<sequence>MNNQDLLYHYFSNSLTKEQELAFKDLLENDAEFKAQFLFEQNLKEVIKSNEIDTLKAKLIGFEKDLATTKSTKTEYFNTEKTKPKTFVFHYKNLAIAASIALLMGWFGYHSFFKTNYSGMYNDNFSVYPNTVYTITRGDTQNSLEREAFVAFESRDYKTTIEKLNAIPAEATKEYFNFYKAQAYLNVEDTANAKRLFTQVVDKHTDFVAESIWYLALISIKEENKTQAKTYLENLVGNYTYNQEKAKLLLKELQ</sequence>
<dbReference type="RefSeq" id="WP_379905651.1">
    <property type="nucleotide sequence ID" value="NZ_JBHULM010000011.1"/>
</dbReference>
<comment type="caution">
    <text evidence="2">The sequence shown here is derived from an EMBL/GenBank/DDBJ whole genome shotgun (WGS) entry which is preliminary data.</text>
</comment>
<keyword evidence="1" id="KW-0472">Membrane</keyword>
<dbReference type="EMBL" id="JBHULM010000011">
    <property type="protein sequence ID" value="MFD2543619.1"/>
    <property type="molecule type" value="Genomic_DNA"/>
</dbReference>
<keyword evidence="1" id="KW-0812">Transmembrane</keyword>
<accession>A0ABW5K4S8</accession>
<dbReference type="Gene3D" id="1.25.40.10">
    <property type="entry name" value="Tetratricopeptide repeat domain"/>
    <property type="match status" value="1"/>
</dbReference>
<feature type="transmembrane region" description="Helical" evidence="1">
    <location>
        <begin position="91"/>
        <end position="109"/>
    </location>
</feature>
<dbReference type="Proteomes" id="UP001597467">
    <property type="component" value="Unassembled WGS sequence"/>
</dbReference>
<dbReference type="SUPFAM" id="SSF48452">
    <property type="entry name" value="TPR-like"/>
    <property type="match status" value="1"/>
</dbReference>
<evidence type="ECO:0000313" key="3">
    <source>
        <dbReference type="Proteomes" id="UP001597467"/>
    </source>
</evidence>
<keyword evidence="1" id="KW-1133">Transmembrane helix</keyword>
<evidence type="ECO:0000313" key="2">
    <source>
        <dbReference type="EMBL" id="MFD2543619.1"/>
    </source>
</evidence>
<evidence type="ECO:0000256" key="1">
    <source>
        <dbReference type="SAM" id="Phobius"/>
    </source>
</evidence>
<organism evidence="2 3">
    <name type="scientific">Lacinutrix gracilariae</name>
    <dbReference type="NCBI Taxonomy" id="1747198"/>
    <lineage>
        <taxon>Bacteria</taxon>
        <taxon>Pseudomonadati</taxon>
        <taxon>Bacteroidota</taxon>
        <taxon>Flavobacteriia</taxon>
        <taxon>Flavobacteriales</taxon>
        <taxon>Flavobacteriaceae</taxon>
        <taxon>Lacinutrix</taxon>
    </lineage>
</organism>